<keyword evidence="4" id="KW-1003">Cell membrane</keyword>
<comment type="similarity">
    <text evidence="2">Belongs to the tellurite-resistance/dicarboxylate transporter (TDT) family.</text>
</comment>
<comment type="subcellular location">
    <subcellularLocation>
        <location evidence="1">Cell membrane</location>
        <topology evidence="1">Multi-pass membrane protein</topology>
    </subcellularLocation>
</comment>
<gene>
    <name evidence="10" type="primary">SSU1_2</name>
    <name evidence="10" type="ORF">OHC33_008244</name>
</gene>
<evidence type="ECO:0000256" key="8">
    <source>
        <dbReference type="SAM" id="MobiDB-lite"/>
    </source>
</evidence>
<dbReference type="Gene3D" id="1.50.10.150">
    <property type="entry name" value="Voltage-dependent anion channel"/>
    <property type="match status" value="1"/>
</dbReference>
<sequence>MDDQQLERLASNNPAMTAPASSALPSTTYSYRRHRDSIEDRPKADDDSSEEYASDPACVITTTSSNSYQPKSKYDKGWRRIVRNFSPAWFTPTMGTGIVSLLLITIPFKADWLYWLSVIFFVLNLILFTMATTISILRYTLYPEIWSVMIHDPNNSLFLATAPMGFATLVESFIFLCCPYWGPWATTLAWILWMLDSVASFAVTVSLSFILISQTHLQSLDRITAAQLLPIAATIVASGTGAEVAHALIHYTSPPRPDAALGTLLTSYIMWGMATPFALVTLVIYYQRLAVHKLPPREIIVSSFLPLGPLGMGGYTIMYLGAQARDILPLVPPFLSHVTTGSDILYILGIFIALIMWAFGTVWFVYALAAIYSCGSFPFNMGWWGFTFPLGVFAVSTIQLGVEFPSLFFRVLGTVFSVMVILLWTVVFVGTVRGAWKGHLFYAPCLKNLPKDSRHGVCVKAENQEGKDRRVMANEGDLEKGL</sequence>
<keyword evidence="6 9" id="KW-1133">Transmembrane helix</keyword>
<evidence type="ECO:0000256" key="1">
    <source>
        <dbReference type="ARBA" id="ARBA00004651"/>
    </source>
</evidence>
<evidence type="ECO:0000256" key="6">
    <source>
        <dbReference type="ARBA" id="ARBA00022989"/>
    </source>
</evidence>
<evidence type="ECO:0000256" key="4">
    <source>
        <dbReference type="ARBA" id="ARBA00022475"/>
    </source>
</evidence>
<feature type="transmembrane region" description="Helical" evidence="9">
    <location>
        <begin position="299"/>
        <end position="324"/>
    </location>
</feature>
<evidence type="ECO:0000256" key="2">
    <source>
        <dbReference type="ARBA" id="ARBA00008566"/>
    </source>
</evidence>
<organism evidence="10 11">
    <name type="scientific">Knufia fluminis</name>
    <dbReference type="NCBI Taxonomy" id="191047"/>
    <lineage>
        <taxon>Eukaryota</taxon>
        <taxon>Fungi</taxon>
        <taxon>Dikarya</taxon>
        <taxon>Ascomycota</taxon>
        <taxon>Pezizomycotina</taxon>
        <taxon>Eurotiomycetes</taxon>
        <taxon>Chaetothyriomycetidae</taxon>
        <taxon>Chaetothyriales</taxon>
        <taxon>Trichomeriaceae</taxon>
        <taxon>Knufia</taxon>
    </lineage>
</organism>
<feature type="transmembrane region" description="Helical" evidence="9">
    <location>
        <begin position="268"/>
        <end position="287"/>
    </location>
</feature>
<dbReference type="GO" id="GO:0005886">
    <property type="term" value="C:plasma membrane"/>
    <property type="evidence" value="ECO:0007669"/>
    <property type="project" value="UniProtKB-SubCell"/>
</dbReference>
<reference evidence="10 11" key="1">
    <citation type="submission" date="2022-12" db="EMBL/GenBank/DDBJ databases">
        <title>Genomic features and morphological characterization of a novel Knufia sp. strain isolated from spacecraft assembly facility.</title>
        <authorList>
            <person name="Teixeira M."/>
            <person name="Chander A.M."/>
            <person name="Stajich J.E."/>
            <person name="Venkateswaran K."/>
        </authorList>
    </citation>
    <scope>NUCLEOTIDE SEQUENCE [LARGE SCALE GENOMIC DNA]</scope>
    <source>
        <strain evidence="10 11">FJI-L2-BK-P2</strain>
    </source>
</reference>
<accession>A0AAN8F438</accession>
<dbReference type="InterPro" id="IPR004695">
    <property type="entry name" value="SLAC1/Mae1/Ssu1/TehA"/>
</dbReference>
<dbReference type="PANTHER" id="PTHR31686:SF2">
    <property type="entry name" value="C4-DICARBOXYLATE TRANSPORTER_MALIC ACID TRANSPORT PROTEIN"/>
    <property type="match status" value="1"/>
</dbReference>
<name>A0AAN8F438_9EURO</name>
<dbReference type="AlphaFoldDB" id="A0AAN8F438"/>
<keyword evidence="5 9" id="KW-0812">Transmembrane</keyword>
<feature type="region of interest" description="Disordered" evidence="8">
    <location>
        <begin position="1"/>
        <end position="54"/>
    </location>
</feature>
<dbReference type="InterPro" id="IPR038665">
    <property type="entry name" value="Voltage-dep_anion_channel_sf"/>
</dbReference>
<keyword evidence="3" id="KW-0813">Transport</keyword>
<evidence type="ECO:0000313" key="10">
    <source>
        <dbReference type="EMBL" id="KAK5950861.1"/>
    </source>
</evidence>
<evidence type="ECO:0000313" key="11">
    <source>
        <dbReference type="Proteomes" id="UP001316803"/>
    </source>
</evidence>
<feature type="compositionally biased region" description="Polar residues" evidence="8">
    <location>
        <begin position="10"/>
        <end position="30"/>
    </location>
</feature>
<feature type="transmembrane region" description="Helical" evidence="9">
    <location>
        <begin position="224"/>
        <end position="248"/>
    </location>
</feature>
<feature type="transmembrane region" description="Helical" evidence="9">
    <location>
        <begin position="408"/>
        <end position="432"/>
    </location>
</feature>
<feature type="transmembrane region" description="Helical" evidence="9">
    <location>
        <begin position="112"/>
        <end position="137"/>
    </location>
</feature>
<evidence type="ECO:0000256" key="5">
    <source>
        <dbReference type="ARBA" id="ARBA00022692"/>
    </source>
</evidence>
<proteinExistence type="inferred from homology"/>
<evidence type="ECO:0000256" key="9">
    <source>
        <dbReference type="SAM" id="Phobius"/>
    </source>
</evidence>
<protein>
    <submittedName>
        <fullName evidence="10">Plasma membrane sulfite pump involved in sulfite metabolism</fullName>
    </submittedName>
</protein>
<dbReference type="CDD" id="cd09318">
    <property type="entry name" value="TDT_SSU1"/>
    <property type="match status" value="1"/>
</dbReference>
<feature type="compositionally biased region" description="Basic and acidic residues" evidence="8">
    <location>
        <begin position="36"/>
        <end position="46"/>
    </location>
</feature>
<feature type="transmembrane region" description="Helical" evidence="9">
    <location>
        <begin position="157"/>
        <end position="182"/>
    </location>
</feature>
<comment type="caution">
    <text evidence="10">The sequence shown here is derived from an EMBL/GenBank/DDBJ whole genome shotgun (WGS) entry which is preliminary data.</text>
</comment>
<dbReference type="EMBL" id="JAKLMC020000024">
    <property type="protein sequence ID" value="KAK5950861.1"/>
    <property type="molecule type" value="Genomic_DNA"/>
</dbReference>
<dbReference type="InterPro" id="IPR051629">
    <property type="entry name" value="Sulfite_efflux_TDT"/>
</dbReference>
<evidence type="ECO:0000256" key="7">
    <source>
        <dbReference type="ARBA" id="ARBA00023136"/>
    </source>
</evidence>
<dbReference type="PANTHER" id="PTHR31686">
    <property type="match status" value="1"/>
</dbReference>
<dbReference type="GO" id="GO:0000319">
    <property type="term" value="F:sulfite transmembrane transporter activity"/>
    <property type="evidence" value="ECO:0007669"/>
    <property type="project" value="TreeGrafter"/>
</dbReference>
<dbReference type="Pfam" id="PF03595">
    <property type="entry name" value="SLAC1"/>
    <property type="match status" value="1"/>
</dbReference>
<evidence type="ECO:0000256" key="3">
    <source>
        <dbReference type="ARBA" id="ARBA00022448"/>
    </source>
</evidence>
<keyword evidence="11" id="KW-1185">Reference proteome</keyword>
<keyword evidence="7 9" id="KW-0472">Membrane</keyword>
<feature type="transmembrane region" description="Helical" evidence="9">
    <location>
        <begin position="188"/>
        <end position="212"/>
    </location>
</feature>
<dbReference type="Proteomes" id="UP001316803">
    <property type="component" value="Unassembled WGS sequence"/>
</dbReference>
<feature type="transmembrane region" description="Helical" evidence="9">
    <location>
        <begin position="381"/>
        <end position="402"/>
    </location>
</feature>
<feature type="transmembrane region" description="Helical" evidence="9">
    <location>
        <begin position="344"/>
        <end position="369"/>
    </location>
</feature>
<feature type="transmembrane region" description="Helical" evidence="9">
    <location>
        <begin position="88"/>
        <end position="106"/>
    </location>
</feature>